<accession>A0A268R237</accession>
<sequence length="82" mass="9600">PFIGPVWPGDSAFPDFSKQEVRDWWANNHDTLFNEGIDGIWNDMNEPAVFIDTDTMHHTMPLDAYFGTDENKIQHSEYHNLY</sequence>
<dbReference type="Gene3D" id="3.20.20.80">
    <property type="entry name" value="Glycosidases"/>
    <property type="match status" value="1"/>
</dbReference>
<dbReference type="Proteomes" id="UP000216133">
    <property type="component" value="Unassembled WGS sequence"/>
</dbReference>
<gene>
    <name evidence="4" type="ORF">CHH61_24520</name>
</gene>
<dbReference type="PANTHER" id="PTHR22762:SF120">
    <property type="entry name" value="HETEROGLYCAN GLUCOSIDASE 1"/>
    <property type="match status" value="1"/>
</dbReference>
<proteinExistence type="inferred from homology"/>
<dbReference type="SUPFAM" id="SSF51445">
    <property type="entry name" value="(Trans)glycosidases"/>
    <property type="match status" value="1"/>
</dbReference>
<protein>
    <recommendedName>
        <fullName evidence="3">Glycoside hydrolase family 31 TIM barrel domain-containing protein</fullName>
    </recommendedName>
</protein>
<dbReference type="InterPro" id="IPR000322">
    <property type="entry name" value="Glyco_hydro_31_TIM"/>
</dbReference>
<dbReference type="PROSITE" id="PS00129">
    <property type="entry name" value="GLYCOSYL_HYDROL_F31_1"/>
    <property type="match status" value="1"/>
</dbReference>
<evidence type="ECO:0000313" key="5">
    <source>
        <dbReference type="Proteomes" id="UP000216133"/>
    </source>
</evidence>
<feature type="non-terminal residue" evidence="4">
    <location>
        <position position="1"/>
    </location>
</feature>
<dbReference type="Pfam" id="PF01055">
    <property type="entry name" value="Glyco_hydro_31_2nd"/>
    <property type="match status" value="1"/>
</dbReference>
<evidence type="ECO:0000313" key="4">
    <source>
        <dbReference type="EMBL" id="PAF14265.1"/>
    </source>
</evidence>
<evidence type="ECO:0000259" key="3">
    <source>
        <dbReference type="Pfam" id="PF01055"/>
    </source>
</evidence>
<comment type="caution">
    <text evidence="4">The sequence shown here is derived from an EMBL/GenBank/DDBJ whole genome shotgun (WGS) entry which is preliminary data.</text>
</comment>
<evidence type="ECO:0000256" key="1">
    <source>
        <dbReference type="ARBA" id="ARBA00007806"/>
    </source>
</evidence>
<dbReference type="EMBL" id="NPBS01000566">
    <property type="protein sequence ID" value="PAF14265.1"/>
    <property type="molecule type" value="Genomic_DNA"/>
</dbReference>
<dbReference type="GO" id="GO:0005975">
    <property type="term" value="P:carbohydrate metabolic process"/>
    <property type="evidence" value="ECO:0007669"/>
    <property type="project" value="InterPro"/>
</dbReference>
<keyword evidence="2" id="KW-0326">Glycosidase</keyword>
<dbReference type="AlphaFoldDB" id="A0A268R237"/>
<keyword evidence="2" id="KW-0378">Hydrolase</keyword>
<feature type="domain" description="Glycoside hydrolase family 31 TIM barrel" evidence="3">
    <location>
        <begin position="2"/>
        <end position="82"/>
    </location>
</feature>
<reference evidence="4 5" key="1">
    <citation type="submission" date="2017-07" db="EMBL/GenBank/DDBJ databases">
        <title>Isolation and whole genome analysis of endospore-forming bacteria from heroin.</title>
        <authorList>
            <person name="Kalinowski J."/>
            <person name="Ahrens B."/>
            <person name="Al-Dilaimi A."/>
            <person name="Winkler A."/>
            <person name="Wibberg D."/>
            <person name="Schleenbecker U."/>
            <person name="Ruckert C."/>
            <person name="Wolfel R."/>
            <person name="Grass G."/>
        </authorList>
    </citation>
    <scope>NUCLEOTIDE SEQUENCE [LARGE SCALE GENOMIC DNA]</scope>
    <source>
        <strain evidence="4 5">7523-2</strain>
    </source>
</reference>
<feature type="non-terminal residue" evidence="4">
    <location>
        <position position="82"/>
    </location>
</feature>
<organism evidence="4 5">
    <name type="scientific">Shouchella clausii</name>
    <name type="common">Alkalihalobacillus clausii</name>
    <dbReference type="NCBI Taxonomy" id="79880"/>
    <lineage>
        <taxon>Bacteria</taxon>
        <taxon>Bacillati</taxon>
        <taxon>Bacillota</taxon>
        <taxon>Bacilli</taxon>
        <taxon>Bacillales</taxon>
        <taxon>Bacillaceae</taxon>
        <taxon>Shouchella</taxon>
    </lineage>
</organism>
<name>A0A268R237_SHOCL</name>
<dbReference type="InterPro" id="IPR030458">
    <property type="entry name" value="Glyco_hydro_31_AS"/>
</dbReference>
<dbReference type="PANTHER" id="PTHR22762">
    <property type="entry name" value="ALPHA-GLUCOSIDASE"/>
    <property type="match status" value="1"/>
</dbReference>
<evidence type="ECO:0000256" key="2">
    <source>
        <dbReference type="RuleBase" id="RU361185"/>
    </source>
</evidence>
<comment type="similarity">
    <text evidence="1 2">Belongs to the glycosyl hydrolase 31 family.</text>
</comment>
<dbReference type="GO" id="GO:0004553">
    <property type="term" value="F:hydrolase activity, hydrolyzing O-glycosyl compounds"/>
    <property type="evidence" value="ECO:0007669"/>
    <property type="project" value="InterPro"/>
</dbReference>
<dbReference type="RefSeq" id="WP_217988909.1">
    <property type="nucleotide sequence ID" value="NZ_NPBS01000566.1"/>
</dbReference>
<dbReference type="InterPro" id="IPR017853">
    <property type="entry name" value="GH"/>
</dbReference>